<feature type="chain" id="PRO_5041919835" description="Organic solvent tolerance-like N-terminal domain-containing protein" evidence="2">
    <location>
        <begin position="33"/>
        <end position="186"/>
    </location>
</feature>
<evidence type="ECO:0000256" key="1">
    <source>
        <dbReference type="ARBA" id="ARBA00022729"/>
    </source>
</evidence>
<dbReference type="Pfam" id="PF03968">
    <property type="entry name" value="LptD_N"/>
    <property type="match status" value="1"/>
</dbReference>
<keyword evidence="1 2" id="KW-0732">Signal</keyword>
<proteinExistence type="predicted"/>
<evidence type="ECO:0000256" key="2">
    <source>
        <dbReference type="SAM" id="SignalP"/>
    </source>
</evidence>
<dbReference type="GO" id="GO:0009279">
    <property type="term" value="C:cell outer membrane"/>
    <property type="evidence" value="ECO:0007669"/>
    <property type="project" value="TreeGrafter"/>
</dbReference>
<dbReference type="RefSeq" id="WP_306409535.1">
    <property type="nucleotide sequence ID" value="NZ_JANFPI010000001.1"/>
</dbReference>
<sequence>MIEFSLIPARKTVAVLAGLAFAAVCLPQIALAQSTSTRGDLRLSNDQPIQIESDQLDVKDQEAKAIFTGNVKVVQGGMTMQSGNMTVHYRGQGTSISSGSADIQSIEVGGKVFLSSGTQQATADDGRFDMDSQTFVLTGDRVVLSEGQNVFVGCKLTVHMNTGEARLDSCGGRVNIQLDPKSQKKP</sequence>
<feature type="domain" description="Organic solvent tolerance-like N-terminal" evidence="3">
    <location>
        <begin position="50"/>
        <end position="163"/>
    </location>
</feature>
<evidence type="ECO:0000313" key="5">
    <source>
        <dbReference type="Proteomes" id="UP001208771"/>
    </source>
</evidence>
<gene>
    <name evidence="4" type="ORF">NOF55_01445</name>
</gene>
<accession>A0AAE3MVR0</accession>
<dbReference type="GO" id="GO:0030288">
    <property type="term" value="C:outer membrane-bounded periplasmic space"/>
    <property type="evidence" value="ECO:0007669"/>
    <property type="project" value="TreeGrafter"/>
</dbReference>
<organism evidence="4 5">
    <name type="scientific">Ectorhizobium quercum</name>
    <dbReference type="NCBI Taxonomy" id="2965071"/>
    <lineage>
        <taxon>Bacteria</taxon>
        <taxon>Pseudomonadati</taxon>
        <taxon>Pseudomonadota</taxon>
        <taxon>Alphaproteobacteria</taxon>
        <taxon>Hyphomicrobiales</taxon>
        <taxon>Rhizobiaceae</taxon>
        <taxon>Ectorhizobium</taxon>
    </lineage>
</organism>
<dbReference type="GO" id="GO:0017089">
    <property type="term" value="F:glycolipid transfer activity"/>
    <property type="evidence" value="ECO:0007669"/>
    <property type="project" value="TreeGrafter"/>
</dbReference>
<comment type="caution">
    <text evidence="4">The sequence shown here is derived from an EMBL/GenBank/DDBJ whole genome shotgun (WGS) entry which is preliminary data.</text>
</comment>
<name>A0AAE3MVR0_9HYPH</name>
<protein>
    <recommendedName>
        <fullName evidence="3">Organic solvent tolerance-like N-terminal domain-containing protein</fullName>
    </recommendedName>
</protein>
<dbReference type="PANTHER" id="PTHR36504">
    <property type="entry name" value="LIPOPOLYSACCHARIDE EXPORT SYSTEM PROTEIN LPTA"/>
    <property type="match status" value="1"/>
</dbReference>
<reference evidence="4" key="1">
    <citation type="submission" date="2022-07" db="EMBL/GenBank/DDBJ databases">
        <title>Ectorhizobium quercum gen.nov., sp. nov.</title>
        <authorList>
            <person name="Ma T."/>
            <person name="Li Y."/>
        </authorList>
    </citation>
    <scope>NUCLEOTIDE SEQUENCE</scope>
    <source>
        <strain evidence="4">BDR2-2</strain>
    </source>
</reference>
<keyword evidence="5" id="KW-1185">Reference proteome</keyword>
<dbReference type="AlphaFoldDB" id="A0AAE3MVR0"/>
<evidence type="ECO:0000259" key="3">
    <source>
        <dbReference type="Pfam" id="PF03968"/>
    </source>
</evidence>
<dbReference type="GO" id="GO:0015920">
    <property type="term" value="P:lipopolysaccharide transport"/>
    <property type="evidence" value="ECO:0007669"/>
    <property type="project" value="TreeGrafter"/>
</dbReference>
<dbReference type="Gene3D" id="2.60.450.10">
    <property type="entry name" value="Lipopolysaccharide (LPS) transport protein A like domain"/>
    <property type="match status" value="1"/>
</dbReference>
<dbReference type="Proteomes" id="UP001208771">
    <property type="component" value="Unassembled WGS sequence"/>
</dbReference>
<dbReference type="EMBL" id="JANFPI010000001">
    <property type="protein sequence ID" value="MCX8995764.1"/>
    <property type="molecule type" value="Genomic_DNA"/>
</dbReference>
<feature type="signal peptide" evidence="2">
    <location>
        <begin position="1"/>
        <end position="32"/>
    </location>
</feature>
<dbReference type="InterPro" id="IPR052037">
    <property type="entry name" value="LPS_export_LptA"/>
</dbReference>
<dbReference type="PANTHER" id="PTHR36504:SF1">
    <property type="entry name" value="LIPOPOLYSACCHARIDE EXPORT SYSTEM PROTEIN LPTA"/>
    <property type="match status" value="1"/>
</dbReference>
<evidence type="ECO:0000313" key="4">
    <source>
        <dbReference type="EMBL" id="MCX8995764.1"/>
    </source>
</evidence>
<dbReference type="InterPro" id="IPR005653">
    <property type="entry name" value="OstA-like_N"/>
</dbReference>